<name>V6J623_9BACL</name>
<reference evidence="2 3" key="1">
    <citation type="journal article" date="2013" name="Genome Announc.">
        <title>Genome Sequence of Sporolactobacillus laevolacticus DSM442, an Efficient Polymer-Grade D-Lactate Producer from Agricultural Waste Cottonseed as a Nitrogen Source.</title>
        <authorList>
            <person name="Wang H."/>
            <person name="Wang L."/>
            <person name="Ju J."/>
            <person name="Yu B."/>
            <person name="Ma Y."/>
        </authorList>
    </citation>
    <scope>NUCLEOTIDE SEQUENCE [LARGE SCALE GENOMIC DNA]</scope>
    <source>
        <strain evidence="2 3">DSM 442</strain>
    </source>
</reference>
<dbReference type="EMBL" id="AWTC01000006">
    <property type="protein sequence ID" value="EST12214.1"/>
    <property type="molecule type" value="Genomic_DNA"/>
</dbReference>
<evidence type="ECO:0000313" key="3">
    <source>
        <dbReference type="Proteomes" id="UP000018296"/>
    </source>
</evidence>
<feature type="transmembrane region" description="Helical" evidence="1">
    <location>
        <begin position="6"/>
        <end position="29"/>
    </location>
</feature>
<evidence type="ECO:0008006" key="4">
    <source>
        <dbReference type="Google" id="ProtNLM"/>
    </source>
</evidence>
<dbReference type="Proteomes" id="UP000018296">
    <property type="component" value="Unassembled WGS sequence"/>
</dbReference>
<organism evidence="2 3">
    <name type="scientific">Sporolactobacillus laevolacticus DSM 442</name>
    <dbReference type="NCBI Taxonomy" id="1395513"/>
    <lineage>
        <taxon>Bacteria</taxon>
        <taxon>Bacillati</taxon>
        <taxon>Bacillota</taxon>
        <taxon>Bacilli</taxon>
        <taxon>Bacillales</taxon>
        <taxon>Sporolactobacillaceae</taxon>
        <taxon>Sporolactobacillus</taxon>
    </lineage>
</organism>
<dbReference type="RefSeq" id="WP_023509841.1">
    <property type="nucleotide sequence ID" value="NZ_AWTC01000006.1"/>
</dbReference>
<keyword evidence="3" id="KW-1185">Reference proteome</keyword>
<keyword evidence="1" id="KW-0472">Membrane</keyword>
<gene>
    <name evidence="2" type="ORF">P343_07855</name>
</gene>
<protein>
    <recommendedName>
        <fullName evidence="4">Phage holin</fullName>
    </recommendedName>
</protein>
<sequence>MFQSIISSGLTDTVKAIVTVAGGFFIIYIKHHIDLAKLKKAEAFVQSKPALEKLVQDVKDSAKEVLTSPETIDKGAEIIAAAAQKQGFKVDKETVAKLLSEAETVGDEELKEVVNAVQSTIPGCQAVQSPTAQK</sequence>
<dbReference type="OrthoDB" id="2990181at2"/>
<dbReference type="AlphaFoldDB" id="V6J623"/>
<proteinExistence type="predicted"/>
<dbReference type="PATRIC" id="fig|1395513.3.peg.1593"/>
<comment type="caution">
    <text evidence="2">The sequence shown here is derived from an EMBL/GenBank/DDBJ whole genome shotgun (WGS) entry which is preliminary data.</text>
</comment>
<accession>V6J623</accession>
<evidence type="ECO:0000256" key="1">
    <source>
        <dbReference type="SAM" id="Phobius"/>
    </source>
</evidence>
<evidence type="ECO:0000313" key="2">
    <source>
        <dbReference type="EMBL" id="EST12214.1"/>
    </source>
</evidence>
<keyword evidence="1" id="KW-0812">Transmembrane</keyword>
<keyword evidence="1" id="KW-1133">Transmembrane helix</keyword>
<dbReference type="STRING" id="1395513.P343_07855"/>